<sequence>FEHLTPVKIEKCFEAATKEWYRLRAASIHERRKQEHKEKAELAGAENA</sequence>
<organism evidence="1">
    <name type="scientific">marine sediment metagenome</name>
    <dbReference type="NCBI Taxonomy" id="412755"/>
    <lineage>
        <taxon>unclassified sequences</taxon>
        <taxon>metagenomes</taxon>
        <taxon>ecological metagenomes</taxon>
    </lineage>
</organism>
<dbReference type="EMBL" id="LAZR01025935">
    <property type="protein sequence ID" value="KKL70312.1"/>
    <property type="molecule type" value="Genomic_DNA"/>
</dbReference>
<name>A0A0F9H4W1_9ZZZZ</name>
<feature type="non-terminal residue" evidence="1">
    <location>
        <position position="1"/>
    </location>
</feature>
<dbReference type="AlphaFoldDB" id="A0A0F9H4W1"/>
<comment type="caution">
    <text evidence="1">The sequence shown here is derived from an EMBL/GenBank/DDBJ whole genome shotgun (WGS) entry which is preliminary data.</text>
</comment>
<evidence type="ECO:0000313" key="1">
    <source>
        <dbReference type="EMBL" id="KKL70312.1"/>
    </source>
</evidence>
<protein>
    <submittedName>
        <fullName evidence="1">Uncharacterized protein</fullName>
    </submittedName>
</protein>
<reference evidence="1" key="1">
    <citation type="journal article" date="2015" name="Nature">
        <title>Complex archaea that bridge the gap between prokaryotes and eukaryotes.</title>
        <authorList>
            <person name="Spang A."/>
            <person name="Saw J.H."/>
            <person name="Jorgensen S.L."/>
            <person name="Zaremba-Niedzwiedzka K."/>
            <person name="Martijn J."/>
            <person name="Lind A.E."/>
            <person name="van Eijk R."/>
            <person name="Schleper C."/>
            <person name="Guy L."/>
            <person name="Ettema T.J."/>
        </authorList>
    </citation>
    <scope>NUCLEOTIDE SEQUENCE</scope>
</reference>
<proteinExistence type="predicted"/>
<gene>
    <name evidence="1" type="ORF">LCGC14_2106140</name>
</gene>
<accession>A0A0F9H4W1</accession>